<organism evidence="1 2">
    <name type="scientific">Papilio xuthus</name>
    <name type="common">Asian swallowtail butterfly</name>
    <dbReference type="NCBI Taxonomy" id="66420"/>
    <lineage>
        <taxon>Eukaryota</taxon>
        <taxon>Metazoa</taxon>
        <taxon>Ecdysozoa</taxon>
        <taxon>Arthropoda</taxon>
        <taxon>Hexapoda</taxon>
        <taxon>Insecta</taxon>
        <taxon>Pterygota</taxon>
        <taxon>Neoptera</taxon>
        <taxon>Endopterygota</taxon>
        <taxon>Lepidoptera</taxon>
        <taxon>Glossata</taxon>
        <taxon>Ditrysia</taxon>
        <taxon>Papilionoidea</taxon>
        <taxon>Papilionidae</taxon>
        <taxon>Papilioninae</taxon>
        <taxon>Papilio</taxon>
    </lineage>
</organism>
<dbReference type="AlphaFoldDB" id="A0A194PZS0"/>
<accession>A0A194PZS0</accession>
<evidence type="ECO:0000313" key="2">
    <source>
        <dbReference type="Proteomes" id="UP000053268"/>
    </source>
</evidence>
<dbReference type="Proteomes" id="UP000053268">
    <property type="component" value="Unassembled WGS sequence"/>
</dbReference>
<keyword evidence="2" id="KW-1185">Reference proteome</keyword>
<evidence type="ECO:0000313" key="1">
    <source>
        <dbReference type="EMBL" id="KPI98533.1"/>
    </source>
</evidence>
<protein>
    <submittedName>
        <fullName evidence="1">Uncharacterized protein</fullName>
    </submittedName>
</protein>
<gene>
    <name evidence="1" type="ORF">RR46_03685</name>
</gene>
<proteinExistence type="predicted"/>
<name>A0A194PZS0_PAPXU</name>
<reference evidence="1 2" key="1">
    <citation type="journal article" date="2015" name="Nat. Commun.">
        <title>Outbred genome sequencing and CRISPR/Cas9 gene editing in butterflies.</title>
        <authorList>
            <person name="Li X."/>
            <person name="Fan D."/>
            <person name="Zhang W."/>
            <person name="Liu G."/>
            <person name="Zhang L."/>
            <person name="Zhao L."/>
            <person name="Fang X."/>
            <person name="Chen L."/>
            <person name="Dong Y."/>
            <person name="Chen Y."/>
            <person name="Ding Y."/>
            <person name="Zhao R."/>
            <person name="Feng M."/>
            <person name="Zhu Y."/>
            <person name="Feng Y."/>
            <person name="Jiang X."/>
            <person name="Zhu D."/>
            <person name="Xiang H."/>
            <person name="Feng X."/>
            <person name="Li S."/>
            <person name="Wang J."/>
            <person name="Zhang G."/>
            <person name="Kronforst M.R."/>
            <person name="Wang W."/>
        </authorList>
    </citation>
    <scope>NUCLEOTIDE SEQUENCE [LARGE SCALE GENOMIC DNA]</scope>
    <source>
        <strain evidence="1">Ya'a_city_454_Px</strain>
        <tissue evidence="1">Whole body</tissue>
    </source>
</reference>
<sequence>MLVILNKPALHHDLPYITLASEHEVSLAPAPPVSDACAPRQQLFQPYSIHCWLVLGCRRLGDLTHRCNLNTSVPSTTHVCVVVSLATVVWIRALSRRCDWSADRDGRWLLVEFHCDVM</sequence>
<dbReference type="EMBL" id="KQ459584">
    <property type="protein sequence ID" value="KPI98533.1"/>
    <property type="molecule type" value="Genomic_DNA"/>
</dbReference>